<organism evidence="1">
    <name type="scientific">marine sediment metagenome</name>
    <dbReference type="NCBI Taxonomy" id="412755"/>
    <lineage>
        <taxon>unclassified sequences</taxon>
        <taxon>metagenomes</taxon>
        <taxon>ecological metagenomes</taxon>
    </lineage>
</organism>
<evidence type="ECO:0000313" key="1">
    <source>
        <dbReference type="EMBL" id="KKL41716.1"/>
    </source>
</evidence>
<dbReference type="AlphaFoldDB" id="A0A0F9C517"/>
<dbReference type="SUPFAM" id="SSF53335">
    <property type="entry name" value="S-adenosyl-L-methionine-dependent methyltransferases"/>
    <property type="match status" value="1"/>
</dbReference>
<accession>A0A0F9C517</accession>
<name>A0A0F9C517_9ZZZZ</name>
<dbReference type="InterPro" id="IPR029063">
    <property type="entry name" value="SAM-dependent_MTases_sf"/>
</dbReference>
<dbReference type="EMBL" id="LAZR01034827">
    <property type="protein sequence ID" value="KKL41716.1"/>
    <property type="molecule type" value="Genomic_DNA"/>
</dbReference>
<dbReference type="CDD" id="cd02440">
    <property type="entry name" value="AdoMet_MTases"/>
    <property type="match status" value="1"/>
</dbReference>
<protein>
    <recommendedName>
        <fullName evidence="2">Methyltransferase type 11 domain-containing protein</fullName>
    </recommendedName>
</protein>
<proteinExistence type="predicted"/>
<reference evidence="1" key="1">
    <citation type="journal article" date="2015" name="Nature">
        <title>Complex archaea that bridge the gap between prokaryotes and eukaryotes.</title>
        <authorList>
            <person name="Spang A."/>
            <person name="Saw J.H."/>
            <person name="Jorgensen S.L."/>
            <person name="Zaremba-Niedzwiedzka K."/>
            <person name="Martijn J."/>
            <person name="Lind A.E."/>
            <person name="van Eijk R."/>
            <person name="Schleper C."/>
            <person name="Guy L."/>
            <person name="Ettema T.J."/>
        </authorList>
    </citation>
    <scope>NUCLEOTIDE SEQUENCE</scope>
</reference>
<sequence>MSSRCPICRAENDDALRGGAGGYCACIDCGVEYLVAGGGESRPIVNDDLGREPSALLRWFMQRRCRYLRRLSPVDRPRLLDVGCGSGRFLARFRDYGPVAGVEISAPSRAYATDVLALEVFSSMD</sequence>
<evidence type="ECO:0008006" key="2">
    <source>
        <dbReference type="Google" id="ProtNLM"/>
    </source>
</evidence>
<feature type="non-terminal residue" evidence="1">
    <location>
        <position position="125"/>
    </location>
</feature>
<gene>
    <name evidence="1" type="ORF">LCGC14_2367530</name>
</gene>
<dbReference type="Gene3D" id="3.40.50.150">
    <property type="entry name" value="Vaccinia Virus protein VP39"/>
    <property type="match status" value="1"/>
</dbReference>
<comment type="caution">
    <text evidence="1">The sequence shown here is derived from an EMBL/GenBank/DDBJ whole genome shotgun (WGS) entry which is preliminary data.</text>
</comment>